<dbReference type="Pfam" id="PF12937">
    <property type="entry name" value="F-box-like"/>
    <property type="match status" value="1"/>
</dbReference>
<name>A0A8H6HJA2_9AGAR</name>
<dbReference type="InterPro" id="IPR001810">
    <property type="entry name" value="F-box_dom"/>
</dbReference>
<sequence>MTLPWALQFHHLYSTNDVPTPIEKATIQHDLATIQQGIAVLQERAALCRALLAPIRHLPLETLGRIFELSVTDYRGVDKASVATLCLVCKTWRRAAHLTHTLWTDVRVDRPVLLDRVFEWLKRAGTMPKTLRFTQDNEPACEKHHKWDDEEEDDDTGSPKRCKLAEAQHLEYLANELPLDSLCIAPWSYLCISEFLLSPNPRFLEATSWTSLRSLELNMRFIQMWPEIEEDPTMTIFNYLPPSLTSLIIDFPRQEEAGVRYINPDDFNGATTAIRIPASTLGRLTSFTIRCDWNGPQIATLLQHCGKLEHLTVEYFLSEGEVQEWTEEPNCLELHDLPPRIRLPHLRTLHVHAIPAQTASTVLHFLDVPALVELSVSVYEDPSDDEYEEHPAYHFLESLGFCSPLADEAALLQYSHLISTNDPPTSIEKASIRQDVAALQQDIAELETRLAKCRMLLAPIRSLPPEILGYIFEITVKDAYSLIKKQVLEVICLVCKAWQRAAHFTHSLWTHCSIEGPHIQLDKAMTWLRRSGAMPKTFRIRDLGKDCDEHNTTSLSDGSLKSQCPLLAPRRMQQLVDSTWLDTLRITSQTPECIREFLLLANSSSQCSKTSRWSAIRALELAMGNCSEWIESQSTSKSMFAHLPQSLSSLKLELPWVESEGLDDSAYSLNIPTATLGHLTSFTLRTDWRGPQLAILLQHCGMLEHLAVEYIHETENWHPWTQEPDCLAKHNLPPHILLPKLRTFIVHGVAPNIANSIFHFLRVPALLSLTIGLDQKDDLTDDNPNEDLFAQYPTHPFLLSLGLFAPNQFKAKSLESLTIGDWWERSRLVLTGVTLTDIALHLTSLKRLTLYHVQSPHDPFKALSQHMDRQHTYLLPRLEHLELSFSDDKYPLESVFHFVKLRHNHRPRSPEGQLRDSLRMVVVCIPEYDQRHLKAYNTSPTVAYIRRSGISVERSFRKCMDFVGVADFYVKFELKLQFAVS</sequence>
<feature type="coiled-coil region" evidence="1">
    <location>
        <begin position="429"/>
        <end position="456"/>
    </location>
</feature>
<dbReference type="AlphaFoldDB" id="A0A8H6HJA2"/>
<dbReference type="Gene3D" id="3.80.10.10">
    <property type="entry name" value="Ribonuclease Inhibitor"/>
    <property type="match status" value="1"/>
</dbReference>
<dbReference type="Gene3D" id="1.20.1280.50">
    <property type="match status" value="2"/>
</dbReference>
<accession>A0A8H6HJA2</accession>
<dbReference type="OrthoDB" id="3071265at2759"/>
<keyword evidence="4" id="KW-1185">Reference proteome</keyword>
<evidence type="ECO:0000259" key="2">
    <source>
        <dbReference type="Pfam" id="PF12937"/>
    </source>
</evidence>
<proteinExistence type="predicted"/>
<dbReference type="Proteomes" id="UP000521943">
    <property type="component" value="Unassembled WGS sequence"/>
</dbReference>
<gene>
    <name evidence="3" type="ORF">DFP72DRAFT_1149269</name>
</gene>
<feature type="domain" description="F-box" evidence="2">
    <location>
        <begin position="55"/>
        <end position="106"/>
    </location>
</feature>
<keyword evidence="1" id="KW-0175">Coiled coil</keyword>
<dbReference type="PANTHER" id="PTHR38926">
    <property type="entry name" value="F-BOX DOMAIN CONTAINING PROTEIN, EXPRESSED"/>
    <property type="match status" value="1"/>
</dbReference>
<dbReference type="PANTHER" id="PTHR38926:SF5">
    <property type="entry name" value="F-BOX AND LEUCINE-RICH REPEAT PROTEIN 6"/>
    <property type="match status" value="1"/>
</dbReference>
<protein>
    <recommendedName>
        <fullName evidence="2">F-box domain-containing protein</fullName>
    </recommendedName>
</protein>
<organism evidence="3 4">
    <name type="scientific">Ephemerocybe angulata</name>
    <dbReference type="NCBI Taxonomy" id="980116"/>
    <lineage>
        <taxon>Eukaryota</taxon>
        <taxon>Fungi</taxon>
        <taxon>Dikarya</taxon>
        <taxon>Basidiomycota</taxon>
        <taxon>Agaricomycotina</taxon>
        <taxon>Agaricomycetes</taxon>
        <taxon>Agaricomycetidae</taxon>
        <taxon>Agaricales</taxon>
        <taxon>Agaricineae</taxon>
        <taxon>Psathyrellaceae</taxon>
        <taxon>Ephemerocybe</taxon>
    </lineage>
</organism>
<comment type="caution">
    <text evidence="3">The sequence shown here is derived from an EMBL/GenBank/DDBJ whole genome shotgun (WGS) entry which is preliminary data.</text>
</comment>
<evidence type="ECO:0000313" key="3">
    <source>
        <dbReference type="EMBL" id="KAF6747431.1"/>
    </source>
</evidence>
<reference evidence="3 4" key="1">
    <citation type="submission" date="2020-07" db="EMBL/GenBank/DDBJ databases">
        <title>Comparative genomics of pyrophilous fungi reveals a link between fire events and developmental genes.</title>
        <authorList>
            <consortium name="DOE Joint Genome Institute"/>
            <person name="Steindorff A.S."/>
            <person name="Carver A."/>
            <person name="Calhoun S."/>
            <person name="Stillman K."/>
            <person name="Liu H."/>
            <person name="Lipzen A."/>
            <person name="Pangilinan J."/>
            <person name="Labutti K."/>
            <person name="Bruns T.D."/>
            <person name="Grigoriev I.V."/>
        </authorList>
    </citation>
    <scope>NUCLEOTIDE SEQUENCE [LARGE SCALE GENOMIC DNA]</scope>
    <source>
        <strain evidence="3 4">CBS 144469</strain>
    </source>
</reference>
<dbReference type="InterPro" id="IPR032675">
    <property type="entry name" value="LRR_dom_sf"/>
</dbReference>
<evidence type="ECO:0000256" key="1">
    <source>
        <dbReference type="SAM" id="Coils"/>
    </source>
</evidence>
<evidence type="ECO:0000313" key="4">
    <source>
        <dbReference type="Proteomes" id="UP000521943"/>
    </source>
</evidence>
<dbReference type="EMBL" id="JACGCI010000081">
    <property type="protein sequence ID" value="KAF6747431.1"/>
    <property type="molecule type" value="Genomic_DNA"/>
</dbReference>